<dbReference type="InterPro" id="IPR029060">
    <property type="entry name" value="PIN-like_dom_sf"/>
</dbReference>
<dbReference type="AlphaFoldDB" id="A0A6P3WB28"/>
<evidence type="ECO:0000313" key="3">
    <source>
        <dbReference type="Proteomes" id="UP000515152"/>
    </source>
</evidence>
<evidence type="ECO:0000256" key="1">
    <source>
        <dbReference type="ARBA" id="ARBA00009495"/>
    </source>
</evidence>
<feature type="compositionally biased region" description="Polar residues" evidence="2">
    <location>
        <begin position="1036"/>
        <end position="1056"/>
    </location>
</feature>
<name>A0A6P3WB28_CLUHA</name>
<feature type="region of interest" description="Disordered" evidence="2">
    <location>
        <begin position="971"/>
        <end position="1074"/>
    </location>
</feature>
<feature type="region of interest" description="Disordered" evidence="2">
    <location>
        <begin position="386"/>
        <end position="499"/>
    </location>
</feature>
<dbReference type="GeneID" id="105909888"/>
<sequence length="1074" mass="118227">MGVQGFQEYIEKHCPNAVVPVELQKLARGSLVGGGRQRPPQSPLRLLVDAENCLHRLYGGFYTDWVSGGQWNHMLGYLAALAKACFNGNIELLVCFNGALEKGRLHEWVKRQVNERQTAQQIISHVQNKGTPPPKVWFLPPVCMAHCIRLALLRFHIGVVQSIEDHHQEVIALCRENGFHGLVAYDSDYALCNIPYYFSAHALKLSRNGKSLTTSQYLMHEVAKQLDLNPNRFVIFASLLGNHILPDEDLAAFHWSLLGPEHPLASLKVRAHQLVLPPCDVVIRAVAEYVRNMNDVSDLEAISKDIFKHSQSRTDDKVIRFKKAVEYYSTASKPPHFSPYLARPNQIGVPAAVPQYAPPPPPTLNIPQAPVPIKAGVQHAFSTPLAEPGSAAVDGKGLPAQNSFGNIPHEAKQHTPLYERSSPINPGHTGSAGSGSPNHADPAFFNTSSTSSSSENEESIGNTANHVNDHKGWEKQGNQTDNMPEGDLGDQIKTDPCVTSPVSPGLDVVVPHCVNSSIPSLLSMPTRNHMDITTPPLPLVAPEVLRVAEHRHKKGLMYPYIYHVLTKGEIKISVSIEDEANKELPSAVQLFRPIRQYVYGVLFSLAEAKKKAERLAVRRNRLPEYLPVIIKEWAAYKGKSPHTPELVEALPFREWTCPNLKKLWLGKAVEDKNRRMRAFLACMRSDTPAMLNPANVPTPLLVLCCVLRFMLQWPGVRLLRRNELDAFLAQALSPKLYEPDQLQELKIDNLDPRGVQLAALFMSGVDMALFANDVCGQPIPWEHCCPWMYFDGKLLQSKLIRANRDKAPLIDLCDGQTELVAKVEKMRQSILEGLNFSRPLHPVPFPPPPLPPHGMPFYPPPNGNFYPPPPMPPPPGRGRCVPGFQTMSSQGGKLEIAGTVVGHWAGSRRGRGRGGAIPIQVVSVGGPNRGRPRGVISTPVIRTFGRGTKFLGRGFKSPGSYQSKPVYISSSVSDTAAKERKKPSKIEETKSTALELSPESPAAENGLEVRDGLEQLNGKPDDGSNNEPVSGPAESAFSNDSKMCNTNPHLNALNTDSEGHRDDSLGPAVLKTEE</sequence>
<dbReference type="PANTHER" id="PTHR15976">
    <property type="entry name" value="CONSTITUTIVE COACTIVATOR OF PEROXISOME PROLIFERATOR-ACTIVATED RECEPTOR GAMMA"/>
    <property type="match status" value="1"/>
</dbReference>
<dbReference type="GO" id="GO:0005634">
    <property type="term" value="C:nucleus"/>
    <property type="evidence" value="ECO:0007669"/>
    <property type="project" value="TreeGrafter"/>
</dbReference>
<organism evidence="3 4">
    <name type="scientific">Clupea harengus</name>
    <name type="common">Atlantic herring</name>
    <dbReference type="NCBI Taxonomy" id="7950"/>
    <lineage>
        <taxon>Eukaryota</taxon>
        <taxon>Metazoa</taxon>
        <taxon>Chordata</taxon>
        <taxon>Craniata</taxon>
        <taxon>Vertebrata</taxon>
        <taxon>Euteleostomi</taxon>
        <taxon>Actinopterygii</taxon>
        <taxon>Neopterygii</taxon>
        <taxon>Teleostei</taxon>
        <taxon>Clupei</taxon>
        <taxon>Clupeiformes</taxon>
        <taxon>Clupeoidei</taxon>
        <taxon>Clupeidae</taxon>
        <taxon>Clupea</taxon>
    </lineage>
</organism>
<reference evidence="4" key="1">
    <citation type="submission" date="2025-08" db="UniProtKB">
        <authorList>
            <consortium name="RefSeq"/>
        </authorList>
    </citation>
    <scope>IDENTIFICATION</scope>
</reference>
<dbReference type="SUPFAM" id="SSF88723">
    <property type="entry name" value="PIN domain-like"/>
    <property type="match status" value="1"/>
</dbReference>
<proteinExistence type="inferred from homology"/>
<evidence type="ECO:0000313" key="4">
    <source>
        <dbReference type="RefSeq" id="XP_012694009.1"/>
    </source>
</evidence>
<accession>A0A6P3WB28</accession>
<comment type="similarity">
    <text evidence="1">Belongs to the constitutive coactivator of PPAR-gamma family.</text>
</comment>
<evidence type="ECO:0000256" key="2">
    <source>
        <dbReference type="SAM" id="MobiDB-lite"/>
    </source>
</evidence>
<dbReference type="Gene3D" id="3.40.50.1010">
    <property type="entry name" value="5'-nuclease"/>
    <property type="match status" value="1"/>
</dbReference>
<dbReference type="PANTHER" id="PTHR15976:SF14">
    <property type="entry name" value="CONSTITUTIVE COACTIVATOR OF PPAR-GAMMA-LIKE PROTEIN 1"/>
    <property type="match status" value="1"/>
</dbReference>
<dbReference type="RefSeq" id="XP_012694009.1">
    <property type="nucleotide sequence ID" value="XM_012838555.3"/>
</dbReference>
<dbReference type="FunFam" id="3.40.50.1010:FF:000009">
    <property type="entry name" value="Constitutive coactivator of PPAR-gamma-like protein 1"/>
    <property type="match status" value="1"/>
</dbReference>
<gene>
    <name evidence="4" type="primary">LOC105909888</name>
</gene>
<dbReference type="Proteomes" id="UP000515152">
    <property type="component" value="Chromosome 5"/>
</dbReference>
<dbReference type="InterPro" id="IPR026784">
    <property type="entry name" value="Coact_PPARg"/>
</dbReference>
<protein>
    <submittedName>
        <fullName evidence="4">Constitutive coactivator of PPAR-gamma-like protein 1 homolog</fullName>
    </submittedName>
</protein>
<dbReference type="OrthoDB" id="10061469at2759"/>
<dbReference type="KEGG" id="char:105909888"/>
<keyword evidence="3" id="KW-1185">Reference proteome</keyword>